<proteinExistence type="predicted"/>
<dbReference type="PANTHER" id="PTHR11346:SF98">
    <property type="entry name" value="GALECTIN-RELATED PROTEIN"/>
    <property type="match status" value="1"/>
</dbReference>
<protein>
    <recommendedName>
        <fullName evidence="3">Galectin</fullName>
    </recommendedName>
</protein>
<name>A0A4Z2FUF4_9TELE</name>
<sequence>MAETRRAPARGRKVSLNTPEQNRKQVSGGDDIRTSALAERGPVGGTGGPSEFFIALTCGPGSEEPPPDVALELCVRFEDRQVLRRACMEIHCEPSRFRVIVDGQKLFDFQHRLTALGAIDTLWIRGGVTVTKLA</sequence>
<evidence type="ECO:0000256" key="2">
    <source>
        <dbReference type="ARBA" id="ARBA00022734"/>
    </source>
</evidence>
<dbReference type="PROSITE" id="PS51304">
    <property type="entry name" value="GALECTIN"/>
    <property type="match status" value="1"/>
</dbReference>
<gene>
    <name evidence="6" type="primary">lgalsl</name>
    <name evidence="6" type="ORF">EYF80_045253</name>
</gene>
<dbReference type="InterPro" id="IPR044156">
    <property type="entry name" value="Galectin-like"/>
</dbReference>
<dbReference type="AlphaFoldDB" id="A0A4Z2FUF4"/>
<evidence type="ECO:0000259" key="5">
    <source>
        <dbReference type="PROSITE" id="PS51304"/>
    </source>
</evidence>
<comment type="caution">
    <text evidence="6">The sequence shown here is derived from an EMBL/GenBank/DDBJ whole genome shotgun (WGS) entry which is preliminary data.</text>
</comment>
<dbReference type="EMBL" id="SRLO01000897">
    <property type="protein sequence ID" value="TNN44530.1"/>
    <property type="molecule type" value="Genomic_DNA"/>
</dbReference>
<dbReference type="SMART" id="SM00908">
    <property type="entry name" value="Gal-bind_lectin"/>
    <property type="match status" value="1"/>
</dbReference>
<dbReference type="InterPro" id="IPR001079">
    <property type="entry name" value="Galectin_CRD"/>
</dbReference>
<keyword evidence="7" id="KW-1185">Reference proteome</keyword>
<feature type="region of interest" description="Disordered" evidence="4">
    <location>
        <begin position="1"/>
        <end position="48"/>
    </location>
</feature>
<dbReference type="Gene3D" id="2.60.120.200">
    <property type="match status" value="1"/>
</dbReference>
<dbReference type="OrthoDB" id="9857238at2759"/>
<dbReference type="GO" id="GO:0030246">
    <property type="term" value="F:carbohydrate binding"/>
    <property type="evidence" value="ECO:0007669"/>
    <property type="project" value="UniProtKB-UniRule"/>
</dbReference>
<dbReference type="PANTHER" id="PTHR11346">
    <property type="entry name" value="GALECTIN"/>
    <property type="match status" value="1"/>
</dbReference>
<reference evidence="6 7" key="1">
    <citation type="submission" date="2019-03" db="EMBL/GenBank/DDBJ databases">
        <title>First draft genome of Liparis tanakae, snailfish: a comprehensive survey of snailfish specific genes.</title>
        <authorList>
            <person name="Kim W."/>
            <person name="Song I."/>
            <person name="Jeong J.-H."/>
            <person name="Kim D."/>
            <person name="Kim S."/>
            <person name="Ryu S."/>
            <person name="Song J.Y."/>
            <person name="Lee S.K."/>
        </authorList>
    </citation>
    <scope>NUCLEOTIDE SEQUENCE [LARGE SCALE GENOMIC DNA]</scope>
    <source>
        <tissue evidence="6">Muscle</tissue>
    </source>
</reference>
<evidence type="ECO:0000313" key="6">
    <source>
        <dbReference type="EMBL" id="TNN44530.1"/>
    </source>
</evidence>
<dbReference type="Pfam" id="PF00337">
    <property type="entry name" value="Gal-bind_lectin"/>
    <property type="match status" value="1"/>
</dbReference>
<feature type="domain" description="Galectin" evidence="5">
    <location>
        <begin position="1"/>
        <end position="134"/>
    </location>
</feature>
<accession>A0A4Z2FUF4</accession>
<evidence type="ECO:0000313" key="7">
    <source>
        <dbReference type="Proteomes" id="UP000314294"/>
    </source>
</evidence>
<comment type="function">
    <text evidence="1">Does not bind lactose, and may not bind carbohydrates.</text>
</comment>
<dbReference type="SUPFAM" id="SSF49899">
    <property type="entry name" value="Concanavalin A-like lectins/glucanases"/>
    <property type="match status" value="1"/>
</dbReference>
<evidence type="ECO:0000256" key="4">
    <source>
        <dbReference type="SAM" id="MobiDB-lite"/>
    </source>
</evidence>
<dbReference type="InterPro" id="IPR013320">
    <property type="entry name" value="ConA-like_dom_sf"/>
</dbReference>
<organism evidence="6 7">
    <name type="scientific">Liparis tanakae</name>
    <name type="common">Tanaka's snailfish</name>
    <dbReference type="NCBI Taxonomy" id="230148"/>
    <lineage>
        <taxon>Eukaryota</taxon>
        <taxon>Metazoa</taxon>
        <taxon>Chordata</taxon>
        <taxon>Craniata</taxon>
        <taxon>Vertebrata</taxon>
        <taxon>Euteleostomi</taxon>
        <taxon>Actinopterygii</taxon>
        <taxon>Neopterygii</taxon>
        <taxon>Teleostei</taxon>
        <taxon>Neoteleostei</taxon>
        <taxon>Acanthomorphata</taxon>
        <taxon>Eupercaria</taxon>
        <taxon>Perciformes</taxon>
        <taxon>Cottioidei</taxon>
        <taxon>Cottales</taxon>
        <taxon>Liparidae</taxon>
        <taxon>Liparis</taxon>
    </lineage>
</organism>
<evidence type="ECO:0000256" key="1">
    <source>
        <dbReference type="ARBA" id="ARBA00003397"/>
    </source>
</evidence>
<evidence type="ECO:0000256" key="3">
    <source>
        <dbReference type="RuleBase" id="RU102079"/>
    </source>
</evidence>
<dbReference type="Proteomes" id="UP000314294">
    <property type="component" value="Unassembled WGS sequence"/>
</dbReference>
<keyword evidence="2 3" id="KW-0430">Lectin</keyword>